<dbReference type="InterPro" id="IPR000639">
    <property type="entry name" value="Epox_hydrolase-like"/>
</dbReference>
<reference evidence="3 4" key="1">
    <citation type="submission" date="2016-10" db="EMBL/GenBank/DDBJ databases">
        <authorList>
            <person name="de Groot N.N."/>
        </authorList>
    </citation>
    <scope>NUCLEOTIDE SEQUENCE [LARGE SCALE GENOMIC DNA]</scope>
    <source>
        <strain evidence="3 4">AB35.6</strain>
    </source>
</reference>
<dbReference type="PANTHER" id="PTHR43689:SF8">
    <property type="entry name" value="ALPHA_BETA-HYDROLASES SUPERFAMILY PROTEIN"/>
    <property type="match status" value="1"/>
</dbReference>
<keyword evidence="1" id="KW-1133">Transmembrane helix</keyword>
<keyword evidence="1" id="KW-0812">Transmembrane</keyword>
<sequence length="327" mass="36113">MSGSSTRRWPVWVAVGASIVVVLALLIWLNPFLLIDTSVDVYLRTHGVSHHHVDVDGYQIHYLEAKAPAGSPDKPLVLVHGLGARATDWAPLIPALAAHGYHVYALDLLGYGSSPKPRDGDASLAVEEHITSGFLQALRLDKPDVAGWSMGGWVAMKLALDYPERVRRLLLYDSAGLYFIIDFPHTLFTPTDRAGFDALMQRIEPDHPRMKMPGFVIPGMLRRFEKNRAIVDSSFHSMLTGREILDFRVHALQMPVLIVWGTEDKLTPLATGLRLHELVPQSVFVGLRGCGHLAAAECSKQVLPETLKFLDAEPPLPASINYLDAPK</sequence>
<dbReference type="PANTHER" id="PTHR43689">
    <property type="entry name" value="HYDROLASE"/>
    <property type="match status" value="1"/>
</dbReference>
<dbReference type="GO" id="GO:0003824">
    <property type="term" value="F:catalytic activity"/>
    <property type="evidence" value="ECO:0007669"/>
    <property type="project" value="InterPro"/>
</dbReference>
<protein>
    <submittedName>
        <fullName evidence="3">Pimeloyl-ACP methyl ester carboxylesterase</fullName>
    </submittedName>
</protein>
<feature type="transmembrane region" description="Helical" evidence="1">
    <location>
        <begin position="9"/>
        <end position="29"/>
    </location>
</feature>
<evidence type="ECO:0000259" key="2">
    <source>
        <dbReference type="Pfam" id="PF00561"/>
    </source>
</evidence>
<dbReference type="InterPro" id="IPR029058">
    <property type="entry name" value="AB_hydrolase_fold"/>
</dbReference>
<keyword evidence="1" id="KW-0472">Membrane</keyword>
<dbReference type="AlphaFoldDB" id="A0A1H4TJC6"/>
<feature type="domain" description="AB hydrolase-1" evidence="2">
    <location>
        <begin position="74"/>
        <end position="181"/>
    </location>
</feature>
<dbReference type="PRINTS" id="PR00412">
    <property type="entry name" value="EPOXHYDRLASE"/>
</dbReference>
<evidence type="ECO:0000256" key="1">
    <source>
        <dbReference type="SAM" id="Phobius"/>
    </source>
</evidence>
<dbReference type="EMBL" id="FNSD01000001">
    <property type="protein sequence ID" value="SEC56350.1"/>
    <property type="molecule type" value="Genomic_DNA"/>
</dbReference>
<dbReference type="Proteomes" id="UP000182409">
    <property type="component" value="Unassembled WGS sequence"/>
</dbReference>
<dbReference type="PRINTS" id="PR00111">
    <property type="entry name" value="ABHYDROLASE"/>
</dbReference>
<dbReference type="Gene3D" id="3.40.50.1820">
    <property type="entry name" value="alpha/beta hydrolase"/>
    <property type="match status" value="1"/>
</dbReference>
<dbReference type="SUPFAM" id="SSF53474">
    <property type="entry name" value="alpha/beta-Hydrolases"/>
    <property type="match status" value="1"/>
</dbReference>
<dbReference type="OrthoDB" id="9773293at2"/>
<organism evidence="3 4">
    <name type="scientific">Terriglobus roseus</name>
    <dbReference type="NCBI Taxonomy" id="392734"/>
    <lineage>
        <taxon>Bacteria</taxon>
        <taxon>Pseudomonadati</taxon>
        <taxon>Acidobacteriota</taxon>
        <taxon>Terriglobia</taxon>
        <taxon>Terriglobales</taxon>
        <taxon>Acidobacteriaceae</taxon>
        <taxon>Terriglobus</taxon>
    </lineage>
</organism>
<dbReference type="InterPro" id="IPR000073">
    <property type="entry name" value="AB_hydrolase_1"/>
</dbReference>
<evidence type="ECO:0000313" key="3">
    <source>
        <dbReference type="EMBL" id="SEC56350.1"/>
    </source>
</evidence>
<proteinExistence type="predicted"/>
<dbReference type="RefSeq" id="WP_074655476.1">
    <property type="nucleotide sequence ID" value="NZ_FNSD01000001.1"/>
</dbReference>
<gene>
    <name evidence="3" type="ORF">SAMN05443244_3769</name>
</gene>
<evidence type="ECO:0000313" key="4">
    <source>
        <dbReference type="Proteomes" id="UP000182409"/>
    </source>
</evidence>
<accession>A0A1H4TJC6</accession>
<name>A0A1H4TJC6_9BACT</name>
<dbReference type="Pfam" id="PF00561">
    <property type="entry name" value="Abhydrolase_1"/>
    <property type="match status" value="1"/>
</dbReference>